<dbReference type="RefSeq" id="WP_252465951.1">
    <property type="nucleotide sequence ID" value="NZ_JALBWM010000027.1"/>
</dbReference>
<accession>A0A9X2J6A1</accession>
<reference evidence="3" key="1">
    <citation type="journal article" date="2022" name="Arch. Microbiol.">
        <title>Microbulbifer okhotskensis sp. nov., isolated from a deep bottom sediment of the Okhotsk Sea.</title>
        <authorList>
            <person name="Romanenko L."/>
            <person name="Kurilenko V."/>
            <person name="Otstavnykh N."/>
            <person name="Velansky P."/>
            <person name="Isaeva M."/>
            <person name="Mikhailov V."/>
        </authorList>
    </citation>
    <scope>NUCLEOTIDE SEQUENCE</scope>
    <source>
        <strain evidence="3">OS29</strain>
    </source>
</reference>
<dbReference type="Proteomes" id="UP001139028">
    <property type="component" value="Unassembled WGS sequence"/>
</dbReference>
<dbReference type="EMBL" id="JALBWM010000027">
    <property type="protein sequence ID" value="MCO1334410.1"/>
    <property type="molecule type" value="Genomic_DNA"/>
</dbReference>
<keyword evidence="3" id="KW-0645">Protease</keyword>
<dbReference type="PANTHER" id="PTHR36435:SF1">
    <property type="entry name" value="CAAX AMINO TERMINAL PROTEASE FAMILY PROTEIN"/>
    <property type="match status" value="1"/>
</dbReference>
<keyword evidence="3" id="KW-0482">Metalloprotease</keyword>
<keyword evidence="1" id="KW-0812">Transmembrane</keyword>
<name>A0A9X2J6A1_9GAMM</name>
<dbReference type="GO" id="GO:0004175">
    <property type="term" value="F:endopeptidase activity"/>
    <property type="evidence" value="ECO:0007669"/>
    <property type="project" value="UniProtKB-ARBA"/>
</dbReference>
<evidence type="ECO:0000313" key="3">
    <source>
        <dbReference type="EMBL" id="MCO1334410.1"/>
    </source>
</evidence>
<dbReference type="GO" id="GO:0080120">
    <property type="term" value="P:CAAX-box protein maturation"/>
    <property type="evidence" value="ECO:0007669"/>
    <property type="project" value="UniProtKB-ARBA"/>
</dbReference>
<keyword evidence="1" id="KW-1133">Transmembrane helix</keyword>
<dbReference type="Pfam" id="PF02517">
    <property type="entry name" value="Rce1-like"/>
    <property type="match status" value="1"/>
</dbReference>
<sequence length="199" mass="21608">MDAAGQGRGSLPVFFSLIGIQLGCLLVALLGIYLVSMEVSFLGSAVWVQLLLGLLGAVVTYVVALSLIRSETLFGQILRRHCVQLTPVFSKLSVAQMVWVSIAAGVCEELLFRGFLQSWLSQVSTPFLGLLGASVIFAILHFASWVYFFLTLMIGLVLGIFYQISGGLVGVIVWHAGYDLLALIALIHFPHLLGIQRRA</sequence>
<gene>
    <name evidence="3" type="ORF">MO867_08660</name>
</gene>
<dbReference type="PANTHER" id="PTHR36435">
    <property type="entry name" value="SLR1288 PROTEIN"/>
    <property type="match status" value="1"/>
</dbReference>
<feature type="transmembrane region" description="Helical" evidence="1">
    <location>
        <begin position="46"/>
        <end position="68"/>
    </location>
</feature>
<evidence type="ECO:0000259" key="2">
    <source>
        <dbReference type="Pfam" id="PF02517"/>
    </source>
</evidence>
<keyword evidence="1" id="KW-0472">Membrane</keyword>
<protein>
    <submittedName>
        <fullName evidence="3">CPBP family intramembrane metalloprotease</fullName>
    </submittedName>
</protein>
<keyword evidence="4" id="KW-1185">Reference proteome</keyword>
<proteinExistence type="predicted"/>
<organism evidence="3 4">
    <name type="scientific">Microbulbifer okhotskensis</name>
    <dbReference type="NCBI Taxonomy" id="2926617"/>
    <lineage>
        <taxon>Bacteria</taxon>
        <taxon>Pseudomonadati</taxon>
        <taxon>Pseudomonadota</taxon>
        <taxon>Gammaproteobacteria</taxon>
        <taxon>Cellvibrionales</taxon>
        <taxon>Microbulbiferaceae</taxon>
        <taxon>Microbulbifer</taxon>
    </lineage>
</organism>
<keyword evidence="3" id="KW-0378">Hydrolase</keyword>
<feature type="domain" description="CAAX prenyl protease 2/Lysostaphin resistance protein A-like" evidence="2">
    <location>
        <begin position="93"/>
        <end position="180"/>
    </location>
</feature>
<feature type="transmembrane region" description="Helical" evidence="1">
    <location>
        <begin position="88"/>
        <end position="107"/>
    </location>
</feature>
<dbReference type="InterPro" id="IPR003675">
    <property type="entry name" value="Rce1/LyrA-like_dom"/>
</dbReference>
<comment type="caution">
    <text evidence="3">The sequence shown here is derived from an EMBL/GenBank/DDBJ whole genome shotgun (WGS) entry which is preliminary data.</text>
</comment>
<dbReference type="GO" id="GO:0008237">
    <property type="term" value="F:metallopeptidase activity"/>
    <property type="evidence" value="ECO:0007669"/>
    <property type="project" value="UniProtKB-KW"/>
</dbReference>
<dbReference type="InterPro" id="IPR052710">
    <property type="entry name" value="CAAX_protease"/>
</dbReference>
<dbReference type="AlphaFoldDB" id="A0A9X2J6A1"/>
<evidence type="ECO:0000256" key="1">
    <source>
        <dbReference type="SAM" id="Phobius"/>
    </source>
</evidence>
<feature type="transmembrane region" description="Helical" evidence="1">
    <location>
        <begin position="119"/>
        <end position="140"/>
    </location>
</feature>
<feature type="transmembrane region" description="Helical" evidence="1">
    <location>
        <begin position="12"/>
        <end position="34"/>
    </location>
</feature>
<evidence type="ECO:0000313" key="4">
    <source>
        <dbReference type="Proteomes" id="UP001139028"/>
    </source>
</evidence>